<organism evidence="2 3">
    <name type="scientific">Rhodococcus koreensis</name>
    <dbReference type="NCBI Taxonomy" id="99653"/>
    <lineage>
        <taxon>Bacteria</taxon>
        <taxon>Bacillati</taxon>
        <taxon>Actinomycetota</taxon>
        <taxon>Actinomycetes</taxon>
        <taxon>Mycobacteriales</taxon>
        <taxon>Nocardiaceae</taxon>
        <taxon>Rhodococcus</taxon>
    </lineage>
</organism>
<dbReference type="Proteomes" id="UP000183561">
    <property type="component" value="Unassembled WGS sequence"/>
</dbReference>
<protein>
    <recommendedName>
        <fullName evidence="4">Transmembrane protein</fullName>
    </recommendedName>
</protein>
<feature type="transmembrane region" description="Helical" evidence="1">
    <location>
        <begin position="78"/>
        <end position="99"/>
    </location>
</feature>
<feature type="transmembrane region" description="Helical" evidence="1">
    <location>
        <begin position="119"/>
        <end position="140"/>
    </location>
</feature>
<evidence type="ECO:0000256" key="1">
    <source>
        <dbReference type="SAM" id="Phobius"/>
    </source>
</evidence>
<keyword evidence="1" id="KW-1133">Transmembrane helix</keyword>
<reference evidence="3" key="1">
    <citation type="submission" date="2016-10" db="EMBL/GenBank/DDBJ databases">
        <authorList>
            <person name="Varghese N."/>
            <person name="Submissions S."/>
        </authorList>
    </citation>
    <scope>NUCLEOTIDE SEQUENCE [LARGE SCALE GENOMIC DNA]</scope>
    <source>
        <strain evidence="3">DSM 44498</strain>
    </source>
</reference>
<feature type="transmembrane region" description="Helical" evidence="1">
    <location>
        <begin position="49"/>
        <end position="72"/>
    </location>
</feature>
<proteinExistence type="predicted"/>
<evidence type="ECO:0008006" key="4">
    <source>
        <dbReference type="Google" id="ProtNLM"/>
    </source>
</evidence>
<gene>
    <name evidence="2" type="ORF">SAMN04490239_1478</name>
</gene>
<dbReference type="AlphaFoldDB" id="A0A1H4LUW8"/>
<keyword evidence="1" id="KW-0472">Membrane</keyword>
<feature type="transmembrane region" description="Helical" evidence="1">
    <location>
        <begin position="6"/>
        <end position="28"/>
    </location>
</feature>
<evidence type="ECO:0000313" key="3">
    <source>
        <dbReference type="Proteomes" id="UP000183561"/>
    </source>
</evidence>
<dbReference type="EMBL" id="FNSV01000005">
    <property type="protein sequence ID" value="SEB74493.1"/>
    <property type="molecule type" value="Genomic_DNA"/>
</dbReference>
<dbReference type="OrthoDB" id="1098954at2"/>
<dbReference type="RefSeq" id="WP_072943956.1">
    <property type="nucleotide sequence ID" value="NZ_FNSV01000005.1"/>
</dbReference>
<name>A0A1H4LUW8_9NOCA</name>
<evidence type="ECO:0000313" key="2">
    <source>
        <dbReference type="EMBL" id="SEB74493.1"/>
    </source>
</evidence>
<sequence>MTEVARYTQLILPVFWLGMVVAISFLEAPIKFRAPGVTLAIGLGIGRRVFLALNAVELVLALALLASCVAAPPDATALTVLALVTVVLVVQIAVVRPPLSTRSDRILAGEHLPRSRMHLVYIGLEVAKVALLIALIFQLFRAVASCLH</sequence>
<keyword evidence="1" id="KW-0812">Transmembrane</keyword>
<accession>A0A1H4LUW8</accession>
<keyword evidence="3" id="KW-1185">Reference proteome</keyword>